<feature type="transmembrane region" description="Helical" evidence="1">
    <location>
        <begin position="93"/>
        <end position="115"/>
    </location>
</feature>
<keyword evidence="1" id="KW-0472">Membrane</keyword>
<accession>A0A0B1SY23</accession>
<feature type="transmembrane region" description="Helical" evidence="1">
    <location>
        <begin position="25"/>
        <end position="55"/>
    </location>
</feature>
<dbReference type="OrthoDB" id="422086at2759"/>
<organism evidence="2 3">
    <name type="scientific">Oesophagostomum dentatum</name>
    <name type="common">Nodular worm</name>
    <dbReference type="NCBI Taxonomy" id="61180"/>
    <lineage>
        <taxon>Eukaryota</taxon>
        <taxon>Metazoa</taxon>
        <taxon>Ecdysozoa</taxon>
        <taxon>Nematoda</taxon>
        <taxon>Chromadorea</taxon>
        <taxon>Rhabditida</taxon>
        <taxon>Rhabditina</taxon>
        <taxon>Rhabditomorpha</taxon>
        <taxon>Strongyloidea</taxon>
        <taxon>Strongylidae</taxon>
        <taxon>Oesophagostomum</taxon>
    </lineage>
</organism>
<feature type="transmembrane region" description="Helical" evidence="1">
    <location>
        <begin position="67"/>
        <end position="87"/>
    </location>
</feature>
<dbReference type="Proteomes" id="UP000053660">
    <property type="component" value="Unassembled WGS sequence"/>
</dbReference>
<dbReference type="EMBL" id="KN555857">
    <property type="protein sequence ID" value="KHJ88422.1"/>
    <property type="molecule type" value="Genomic_DNA"/>
</dbReference>
<keyword evidence="1" id="KW-1133">Transmembrane helix</keyword>
<name>A0A0B1SY23_OESDE</name>
<proteinExistence type="predicted"/>
<evidence type="ECO:0000256" key="1">
    <source>
        <dbReference type="SAM" id="Phobius"/>
    </source>
</evidence>
<keyword evidence="1" id="KW-0812">Transmembrane</keyword>
<keyword evidence="3" id="KW-1185">Reference proteome</keyword>
<evidence type="ECO:0000313" key="3">
    <source>
        <dbReference type="Proteomes" id="UP000053660"/>
    </source>
</evidence>
<sequence length="168" mass="19611">MPVTWTSLWRQYRNDPEFRGCTHSFVASFAIAIISWYFGIVVALLAFVTCIPVAFFSGRYFGQKPICAVQSTFLGLLNGSSVALLFYWWNTPFTLFCSYCFIFSLFHFSEYFFTAITNRRSLQPDSFLLNHSVAYWVAACASWAEFLLEVSYFTVICFCFYYLFLRYS</sequence>
<protein>
    <submittedName>
        <fullName evidence="2">Uncharacterized protein</fullName>
    </submittedName>
</protein>
<dbReference type="AlphaFoldDB" id="A0A0B1SY23"/>
<gene>
    <name evidence="2" type="ORF">OESDEN_11785</name>
</gene>
<feature type="transmembrane region" description="Helical" evidence="1">
    <location>
        <begin position="150"/>
        <end position="167"/>
    </location>
</feature>
<evidence type="ECO:0000313" key="2">
    <source>
        <dbReference type="EMBL" id="KHJ88422.1"/>
    </source>
</evidence>
<reference evidence="2 3" key="1">
    <citation type="submission" date="2014-03" db="EMBL/GenBank/DDBJ databases">
        <title>Draft genome of the hookworm Oesophagostomum dentatum.</title>
        <authorList>
            <person name="Mitreva M."/>
        </authorList>
    </citation>
    <scope>NUCLEOTIDE SEQUENCE [LARGE SCALE GENOMIC DNA]</scope>
    <source>
        <strain evidence="2 3">OD-Hann</strain>
    </source>
</reference>